<feature type="transmembrane region" description="Helical" evidence="6">
    <location>
        <begin position="213"/>
        <end position="235"/>
    </location>
</feature>
<feature type="transmembrane region" description="Helical" evidence="6">
    <location>
        <begin position="354"/>
        <end position="376"/>
    </location>
</feature>
<evidence type="ECO:0000256" key="3">
    <source>
        <dbReference type="ARBA" id="ARBA00022989"/>
    </source>
</evidence>
<dbReference type="Pfam" id="PF07690">
    <property type="entry name" value="MFS_1"/>
    <property type="match status" value="1"/>
</dbReference>
<keyword evidence="4 6" id="KW-0472">Membrane</keyword>
<proteinExistence type="predicted"/>
<dbReference type="PANTHER" id="PTHR42718:SF11">
    <property type="entry name" value="MAJOR FACILITATOR SUPERFAMILY (MFS) PROFILE DOMAIN-CONTAINING PROTEIN"/>
    <property type="match status" value="1"/>
</dbReference>
<feature type="region of interest" description="Disordered" evidence="5">
    <location>
        <begin position="1"/>
        <end position="36"/>
    </location>
</feature>
<feature type="transmembrane region" description="Helical" evidence="6">
    <location>
        <begin position="485"/>
        <end position="503"/>
    </location>
</feature>
<sequence>MPLSTHSKPDSRASEDVERNQSLDGHSTSDGETDAARIERLGRQRPEKLDSMWKEVGFVFSITVSQLLSEYFISGFTLLLPTVTVALDIPEASSTWPASAFSLVISSFLIPFGRLADIYGGFPVYIAGCVWYCAWSIIAGFAQNELMLDMCRALQGLGPAAYLPAGLQLLGSMYRPGPRKNMVFSIYGAMAPFGFFIGLFFAGVSSQFTTWRWYFWIGAILIALTTVIAFFTIPSDSENVENNCVKMDWYGTITIVSGLILVVFAITDSAHAPNGWASIDILLTFLGGLIILGIAFWIEGWVAEQPLLPFWVFKLKFVRPFVLGLLFAYGTLGIYLLYASFYCIRILNTTPMQLVAWYVPMAIIGIFLAIFGGAFLHILSPRILMLVTGVAIIIESVLFALAPSNAKYWAWIFIPMIMATVSIDIIFNVANIFFSSTLPSRQQGFAGALSNVLLQLGIAIMLGFAEIIASETAYQGQRQSYQNVFWFNLACGATALVILMAFVRIDRAKADLTADEKELQRRQEENPATR</sequence>
<evidence type="ECO:0000256" key="1">
    <source>
        <dbReference type="ARBA" id="ARBA00004141"/>
    </source>
</evidence>
<feature type="domain" description="Major facilitator superfamily (MFS) profile" evidence="7">
    <location>
        <begin position="58"/>
        <end position="509"/>
    </location>
</feature>
<keyword evidence="2 6" id="KW-0812">Transmembrane</keyword>
<keyword evidence="3 6" id="KW-1133">Transmembrane helix</keyword>
<dbReference type="EMBL" id="JAXOVC010000001">
    <property type="protein sequence ID" value="KAK4507691.1"/>
    <property type="molecule type" value="Genomic_DNA"/>
</dbReference>
<feature type="transmembrane region" description="Helical" evidence="6">
    <location>
        <begin position="279"/>
        <end position="300"/>
    </location>
</feature>
<accession>A0ABR0F184</accession>
<dbReference type="Gene3D" id="1.20.1720.10">
    <property type="entry name" value="Multidrug resistance protein D"/>
    <property type="match status" value="1"/>
</dbReference>
<dbReference type="InterPro" id="IPR036259">
    <property type="entry name" value="MFS_trans_sf"/>
</dbReference>
<name>A0ABR0F184_ZASCE</name>
<gene>
    <name evidence="8" type="ORF">PRZ48_001426</name>
</gene>
<feature type="transmembrane region" description="Helical" evidence="6">
    <location>
        <begin position="383"/>
        <end position="402"/>
    </location>
</feature>
<dbReference type="InterPro" id="IPR020846">
    <property type="entry name" value="MFS_dom"/>
</dbReference>
<reference evidence="8 9" key="1">
    <citation type="journal article" date="2023" name="G3 (Bethesda)">
        <title>A chromosome-level genome assembly of Zasmidium syzygii isolated from banana leaves.</title>
        <authorList>
            <person name="van Westerhoven A.C."/>
            <person name="Mehrabi R."/>
            <person name="Talebi R."/>
            <person name="Steentjes M.B.F."/>
            <person name="Corcolon B."/>
            <person name="Chong P.A."/>
            <person name="Kema G.H.J."/>
            <person name="Seidl M.F."/>
        </authorList>
    </citation>
    <scope>NUCLEOTIDE SEQUENCE [LARGE SCALE GENOMIC DNA]</scope>
    <source>
        <strain evidence="8 9">P124</strain>
    </source>
</reference>
<evidence type="ECO:0000313" key="9">
    <source>
        <dbReference type="Proteomes" id="UP001305779"/>
    </source>
</evidence>
<feature type="transmembrane region" description="Helical" evidence="6">
    <location>
        <begin position="321"/>
        <end position="342"/>
    </location>
</feature>
<feature type="transmembrane region" description="Helical" evidence="6">
    <location>
        <begin position="96"/>
        <end position="116"/>
    </location>
</feature>
<dbReference type="SUPFAM" id="SSF103473">
    <property type="entry name" value="MFS general substrate transporter"/>
    <property type="match status" value="1"/>
</dbReference>
<dbReference type="Proteomes" id="UP001305779">
    <property type="component" value="Unassembled WGS sequence"/>
</dbReference>
<comment type="caution">
    <text evidence="8">The sequence shown here is derived from an EMBL/GenBank/DDBJ whole genome shotgun (WGS) entry which is preliminary data.</text>
</comment>
<evidence type="ECO:0000256" key="4">
    <source>
        <dbReference type="ARBA" id="ARBA00023136"/>
    </source>
</evidence>
<dbReference type="Gene3D" id="1.20.1250.20">
    <property type="entry name" value="MFS general substrate transporter like domains"/>
    <property type="match status" value="1"/>
</dbReference>
<comment type="subcellular location">
    <subcellularLocation>
        <location evidence="1">Membrane</location>
        <topology evidence="1">Multi-pass membrane protein</topology>
    </subcellularLocation>
</comment>
<dbReference type="InterPro" id="IPR011701">
    <property type="entry name" value="MFS"/>
</dbReference>
<dbReference type="PROSITE" id="PS50850">
    <property type="entry name" value="MFS"/>
    <property type="match status" value="1"/>
</dbReference>
<evidence type="ECO:0000259" key="7">
    <source>
        <dbReference type="PROSITE" id="PS50850"/>
    </source>
</evidence>
<evidence type="ECO:0000256" key="2">
    <source>
        <dbReference type="ARBA" id="ARBA00022692"/>
    </source>
</evidence>
<protein>
    <recommendedName>
        <fullName evidence="7">Major facilitator superfamily (MFS) profile domain-containing protein</fullName>
    </recommendedName>
</protein>
<feature type="transmembrane region" description="Helical" evidence="6">
    <location>
        <begin position="408"/>
        <end position="433"/>
    </location>
</feature>
<feature type="transmembrane region" description="Helical" evidence="6">
    <location>
        <begin position="182"/>
        <end position="201"/>
    </location>
</feature>
<feature type="transmembrane region" description="Helical" evidence="6">
    <location>
        <begin position="445"/>
        <end position="465"/>
    </location>
</feature>
<evidence type="ECO:0000313" key="8">
    <source>
        <dbReference type="EMBL" id="KAK4507691.1"/>
    </source>
</evidence>
<keyword evidence="9" id="KW-1185">Reference proteome</keyword>
<feature type="compositionally biased region" description="Basic and acidic residues" evidence="5">
    <location>
        <begin position="7"/>
        <end position="21"/>
    </location>
</feature>
<evidence type="ECO:0000256" key="6">
    <source>
        <dbReference type="SAM" id="Phobius"/>
    </source>
</evidence>
<dbReference type="PANTHER" id="PTHR42718">
    <property type="entry name" value="MAJOR FACILITATOR SUPERFAMILY MULTIDRUG TRANSPORTER MFSC"/>
    <property type="match status" value="1"/>
</dbReference>
<organism evidence="8 9">
    <name type="scientific">Zasmidium cellare</name>
    <name type="common">Wine cellar mold</name>
    <name type="synonym">Racodium cellare</name>
    <dbReference type="NCBI Taxonomy" id="395010"/>
    <lineage>
        <taxon>Eukaryota</taxon>
        <taxon>Fungi</taxon>
        <taxon>Dikarya</taxon>
        <taxon>Ascomycota</taxon>
        <taxon>Pezizomycotina</taxon>
        <taxon>Dothideomycetes</taxon>
        <taxon>Dothideomycetidae</taxon>
        <taxon>Mycosphaerellales</taxon>
        <taxon>Mycosphaerellaceae</taxon>
        <taxon>Zasmidium</taxon>
    </lineage>
</organism>
<feature type="transmembrane region" description="Helical" evidence="6">
    <location>
        <begin position="122"/>
        <end position="142"/>
    </location>
</feature>
<feature type="transmembrane region" description="Helical" evidence="6">
    <location>
        <begin position="247"/>
        <end position="267"/>
    </location>
</feature>
<evidence type="ECO:0000256" key="5">
    <source>
        <dbReference type="SAM" id="MobiDB-lite"/>
    </source>
</evidence>